<dbReference type="AlphaFoldDB" id="A0AAV5HEJ3"/>
<gene>
    <name evidence="1" type="ORF">SLEP1_g1672</name>
</gene>
<organism evidence="1 2">
    <name type="scientific">Rubroshorea leprosula</name>
    <dbReference type="NCBI Taxonomy" id="152421"/>
    <lineage>
        <taxon>Eukaryota</taxon>
        <taxon>Viridiplantae</taxon>
        <taxon>Streptophyta</taxon>
        <taxon>Embryophyta</taxon>
        <taxon>Tracheophyta</taxon>
        <taxon>Spermatophyta</taxon>
        <taxon>Magnoliopsida</taxon>
        <taxon>eudicotyledons</taxon>
        <taxon>Gunneridae</taxon>
        <taxon>Pentapetalae</taxon>
        <taxon>rosids</taxon>
        <taxon>malvids</taxon>
        <taxon>Malvales</taxon>
        <taxon>Dipterocarpaceae</taxon>
        <taxon>Rubroshorea</taxon>
    </lineage>
</organism>
<dbReference type="EMBL" id="BPVZ01000002">
    <property type="protein sequence ID" value="GKU87233.1"/>
    <property type="molecule type" value="Genomic_DNA"/>
</dbReference>
<keyword evidence="2" id="KW-1185">Reference proteome</keyword>
<name>A0AAV5HEJ3_9ROSI</name>
<evidence type="ECO:0000313" key="2">
    <source>
        <dbReference type="Proteomes" id="UP001054252"/>
    </source>
</evidence>
<dbReference type="Proteomes" id="UP001054252">
    <property type="component" value="Unassembled WGS sequence"/>
</dbReference>
<sequence length="42" mass="5135">MRQAAHKMEFAKERMVFQGMACCVVYVRKVWRMLIIYFAHVR</sequence>
<evidence type="ECO:0000313" key="1">
    <source>
        <dbReference type="EMBL" id="GKU87233.1"/>
    </source>
</evidence>
<comment type="caution">
    <text evidence="1">The sequence shown here is derived from an EMBL/GenBank/DDBJ whole genome shotgun (WGS) entry which is preliminary data.</text>
</comment>
<accession>A0AAV5HEJ3</accession>
<reference evidence="1 2" key="1">
    <citation type="journal article" date="2021" name="Commun. Biol.">
        <title>The genome of Shorea leprosula (Dipterocarpaceae) highlights the ecological relevance of drought in aseasonal tropical rainforests.</title>
        <authorList>
            <person name="Ng K.K.S."/>
            <person name="Kobayashi M.J."/>
            <person name="Fawcett J.A."/>
            <person name="Hatakeyama M."/>
            <person name="Paape T."/>
            <person name="Ng C.H."/>
            <person name="Ang C.C."/>
            <person name="Tnah L.H."/>
            <person name="Lee C.T."/>
            <person name="Nishiyama T."/>
            <person name="Sese J."/>
            <person name="O'Brien M.J."/>
            <person name="Copetti D."/>
            <person name="Mohd Noor M.I."/>
            <person name="Ong R.C."/>
            <person name="Putra M."/>
            <person name="Sireger I.Z."/>
            <person name="Indrioko S."/>
            <person name="Kosugi Y."/>
            <person name="Izuno A."/>
            <person name="Isagi Y."/>
            <person name="Lee S.L."/>
            <person name="Shimizu K.K."/>
        </authorList>
    </citation>
    <scope>NUCLEOTIDE SEQUENCE [LARGE SCALE GENOMIC DNA]</scope>
    <source>
        <strain evidence="1">214</strain>
    </source>
</reference>
<proteinExistence type="predicted"/>
<protein>
    <submittedName>
        <fullName evidence="1">Uncharacterized protein</fullName>
    </submittedName>
</protein>